<gene>
    <name evidence="2" type="ORF">ACED39_09980</name>
</gene>
<sequence length="104" mass="11996">MFKAIVSLSLLFVPLSTLADWHGGKIRQINVGHDGKTVTVRIDNWSRNDCSCYSYWPDMMCLDYSRDTLDFEKSLILSAKAKNSEVFFYIDERTCLVEAIYEAQ</sequence>
<reference evidence="2 3" key="1">
    <citation type="submission" date="2024-06" db="EMBL/GenBank/DDBJ databases">
        <authorList>
            <person name="Steensen K."/>
            <person name="Seneca J."/>
            <person name="Bartlau N."/>
            <person name="Yu A.X."/>
            <person name="Polz M.F."/>
        </authorList>
    </citation>
    <scope>NUCLEOTIDE SEQUENCE [LARGE SCALE GENOMIC DNA]</scope>
    <source>
        <strain evidence="2 3">1F146</strain>
    </source>
</reference>
<dbReference type="RefSeq" id="WP_371718677.1">
    <property type="nucleotide sequence ID" value="NZ_JBGOOF010000012.1"/>
</dbReference>
<organism evidence="2 3">
    <name type="scientific">Vibrio bivalvicida</name>
    <dbReference type="NCBI Taxonomy" id="1276888"/>
    <lineage>
        <taxon>Bacteria</taxon>
        <taxon>Pseudomonadati</taxon>
        <taxon>Pseudomonadota</taxon>
        <taxon>Gammaproteobacteria</taxon>
        <taxon>Vibrionales</taxon>
        <taxon>Vibrionaceae</taxon>
        <taxon>Vibrio</taxon>
        <taxon>Vibrio oreintalis group</taxon>
    </lineage>
</organism>
<evidence type="ECO:0000313" key="3">
    <source>
        <dbReference type="Proteomes" id="UP001569151"/>
    </source>
</evidence>
<keyword evidence="1" id="KW-0732">Signal</keyword>
<evidence type="ECO:0000313" key="2">
    <source>
        <dbReference type="EMBL" id="MEZ8209106.1"/>
    </source>
</evidence>
<name>A0ABV4MHU4_9VIBR</name>
<dbReference type="Proteomes" id="UP001569151">
    <property type="component" value="Unassembled WGS sequence"/>
</dbReference>
<dbReference type="EMBL" id="JBGOOS010000011">
    <property type="protein sequence ID" value="MEZ8209106.1"/>
    <property type="molecule type" value="Genomic_DNA"/>
</dbReference>
<accession>A0ABV4MHU4</accession>
<proteinExistence type="predicted"/>
<protein>
    <submittedName>
        <fullName evidence="2">Uncharacterized protein</fullName>
    </submittedName>
</protein>
<keyword evidence="3" id="KW-1185">Reference proteome</keyword>
<feature type="chain" id="PRO_5045965212" evidence="1">
    <location>
        <begin position="20"/>
        <end position="104"/>
    </location>
</feature>
<comment type="caution">
    <text evidence="2">The sequence shown here is derived from an EMBL/GenBank/DDBJ whole genome shotgun (WGS) entry which is preliminary data.</text>
</comment>
<evidence type="ECO:0000256" key="1">
    <source>
        <dbReference type="SAM" id="SignalP"/>
    </source>
</evidence>
<feature type="signal peptide" evidence="1">
    <location>
        <begin position="1"/>
        <end position="19"/>
    </location>
</feature>